<dbReference type="InterPro" id="IPR011250">
    <property type="entry name" value="OMP/PagP_B-barrel"/>
</dbReference>
<dbReference type="AlphaFoldDB" id="A0A1I6HGM5"/>
<evidence type="ECO:0000313" key="2">
    <source>
        <dbReference type="EMBL" id="SFR53460.1"/>
    </source>
</evidence>
<sequence length="314" mass="32330">MIQTTAVKALGVLSISALVACGGSGSNPVTGGTVDTVVDPTNPNTVAGQKFAFDQTIGLVANSMTYDDQGTADTSDDTLNINNIPFDTETGFYNRVGTLPNGWGLYENDERGQAGRLDYTAVFHQSATGNVEGGVAASPNWTGSSGNAGAVVRRTNASVSLPINGIIQYNGTYGGIRELDNDANPTDPGIELVTGNAEIRIDFDDFDIQGDIVGFISGRQVYNADTGALVGTLSDVSLAESFIDRTDATIDESTASALDGTLSGTWEGVFGGANGEEVAAYLILNGTTPSTPVVGLPPIPGVAVRELGVLLVAQ</sequence>
<dbReference type="Proteomes" id="UP000199658">
    <property type="component" value="Unassembled WGS sequence"/>
</dbReference>
<organism evidence="2 3">
    <name type="scientific">Litoreibacter janthinus</name>
    <dbReference type="NCBI Taxonomy" id="670154"/>
    <lineage>
        <taxon>Bacteria</taxon>
        <taxon>Pseudomonadati</taxon>
        <taxon>Pseudomonadota</taxon>
        <taxon>Alphaproteobacteria</taxon>
        <taxon>Rhodobacterales</taxon>
        <taxon>Roseobacteraceae</taxon>
        <taxon>Litoreibacter</taxon>
    </lineage>
</organism>
<evidence type="ECO:0000256" key="1">
    <source>
        <dbReference type="SAM" id="SignalP"/>
    </source>
</evidence>
<protein>
    <recommendedName>
        <fullName evidence="4">Transferrin-binding protein B C-lobe/N-lobe beta barrel domain-containing protein</fullName>
    </recommendedName>
</protein>
<dbReference type="Gene3D" id="2.40.160.90">
    <property type="match status" value="1"/>
</dbReference>
<dbReference type="RefSeq" id="WP_090218271.1">
    <property type="nucleotide sequence ID" value="NZ_FOYO01000001.1"/>
</dbReference>
<proteinExistence type="predicted"/>
<keyword evidence="1" id="KW-0732">Signal</keyword>
<accession>A0A1I6HGM5</accession>
<name>A0A1I6HGM5_9RHOB</name>
<dbReference type="OrthoDB" id="7739218at2"/>
<gene>
    <name evidence="2" type="ORF">SAMN04488002_2973</name>
</gene>
<feature type="signal peptide" evidence="1">
    <location>
        <begin position="1"/>
        <end position="19"/>
    </location>
</feature>
<feature type="chain" id="PRO_5011711154" description="Transferrin-binding protein B C-lobe/N-lobe beta barrel domain-containing protein" evidence="1">
    <location>
        <begin position="20"/>
        <end position="314"/>
    </location>
</feature>
<dbReference type="STRING" id="670154.SAMN04488002_2973"/>
<evidence type="ECO:0000313" key="3">
    <source>
        <dbReference type="Proteomes" id="UP000199658"/>
    </source>
</evidence>
<keyword evidence="3" id="KW-1185">Reference proteome</keyword>
<evidence type="ECO:0008006" key="4">
    <source>
        <dbReference type="Google" id="ProtNLM"/>
    </source>
</evidence>
<dbReference type="SUPFAM" id="SSF56925">
    <property type="entry name" value="OMPA-like"/>
    <property type="match status" value="1"/>
</dbReference>
<dbReference type="EMBL" id="FOYO01000001">
    <property type="protein sequence ID" value="SFR53460.1"/>
    <property type="molecule type" value="Genomic_DNA"/>
</dbReference>
<reference evidence="3" key="1">
    <citation type="submission" date="2016-10" db="EMBL/GenBank/DDBJ databases">
        <authorList>
            <person name="Varghese N."/>
            <person name="Submissions S."/>
        </authorList>
    </citation>
    <scope>NUCLEOTIDE SEQUENCE [LARGE SCALE GENOMIC DNA]</scope>
    <source>
        <strain evidence="3">DSM 26921</strain>
    </source>
</reference>